<dbReference type="RefSeq" id="WP_058453112.1">
    <property type="nucleotide sequence ID" value="NZ_CAAAIB010000014.1"/>
</dbReference>
<dbReference type="GO" id="GO:0016614">
    <property type="term" value="F:oxidoreductase activity, acting on CH-OH group of donors"/>
    <property type="evidence" value="ECO:0007669"/>
    <property type="project" value="UniProtKB-ARBA"/>
</dbReference>
<dbReference type="Proteomes" id="UP000054908">
    <property type="component" value="Unassembled WGS sequence"/>
</dbReference>
<proteinExistence type="inferred from homology"/>
<dbReference type="PROSITE" id="PS00061">
    <property type="entry name" value="ADH_SHORT"/>
    <property type="match status" value="1"/>
</dbReference>
<dbReference type="PATRIC" id="fig|466.6.peg.2559"/>
<reference evidence="4 5" key="1">
    <citation type="submission" date="2015-11" db="EMBL/GenBank/DDBJ databases">
        <title>Genomic analysis of 38 Legionella species identifies large and diverse effector repertoires.</title>
        <authorList>
            <person name="Burstein D."/>
            <person name="Amaro F."/>
            <person name="Zusman T."/>
            <person name="Lifshitz Z."/>
            <person name="Cohen O."/>
            <person name="Gilbert J.A."/>
            <person name="Pupko T."/>
            <person name="Shuman H.A."/>
            <person name="Segal G."/>
        </authorList>
    </citation>
    <scope>NUCLEOTIDE SEQUENCE [LARGE SCALE GENOMIC DNA]</scope>
    <source>
        <strain evidence="4 5">PX-1-G2-E2</strain>
    </source>
</reference>
<dbReference type="CDD" id="cd05355">
    <property type="entry name" value="SDR_c1"/>
    <property type="match status" value="1"/>
</dbReference>
<evidence type="ECO:0000256" key="1">
    <source>
        <dbReference type="ARBA" id="ARBA00006484"/>
    </source>
</evidence>
<accession>A0A0W0VXK3</accession>
<sequence>MKKEFNKNPPQHQSKQPGIESKMHPKPIYLDPQYQGAGKLEGKIAVITGGDSGIGKAVACYFAKEGADIFIHYLNEHEDAKEVEDIIKNLGRKCWLNYGNLQNYSECQKLIDKALSTCGKIDILVNNIAEQHPKESIEEISCEQMEDTFKTNFFSCFYMIKAALPILKKGSSIINTTSVTAYKGSAHLIDYSATKGALVALTRSLSQSLISKGIRINAVAPGPIWTPLIPASFSAKEVSEFGQQVPMKRPGQPAEIAPAYVYLASQDSSYMTGQVLHPNGGVIVNS</sequence>
<dbReference type="PRINTS" id="PR00080">
    <property type="entry name" value="SDRFAMILY"/>
</dbReference>
<dbReference type="STRING" id="466.Lmac_2406"/>
<evidence type="ECO:0000256" key="2">
    <source>
        <dbReference type="ARBA" id="ARBA00023002"/>
    </source>
</evidence>
<dbReference type="SUPFAM" id="SSF51735">
    <property type="entry name" value="NAD(P)-binding Rossmann-fold domains"/>
    <property type="match status" value="1"/>
</dbReference>
<dbReference type="FunFam" id="3.40.50.720:FF:000084">
    <property type="entry name" value="Short-chain dehydrogenase reductase"/>
    <property type="match status" value="1"/>
</dbReference>
<dbReference type="Gene3D" id="3.40.50.720">
    <property type="entry name" value="NAD(P)-binding Rossmann-like Domain"/>
    <property type="match status" value="1"/>
</dbReference>
<dbReference type="PANTHER" id="PTHR48107">
    <property type="entry name" value="NADPH-DEPENDENT ALDEHYDE REDUCTASE-LIKE PROTEIN, CHLOROPLASTIC-RELATED"/>
    <property type="match status" value="1"/>
</dbReference>
<dbReference type="OrthoDB" id="9809287at2"/>
<organism evidence="4 5">
    <name type="scientific">Legionella maceachernii</name>
    <dbReference type="NCBI Taxonomy" id="466"/>
    <lineage>
        <taxon>Bacteria</taxon>
        <taxon>Pseudomonadati</taxon>
        <taxon>Pseudomonadota</taxon>
        <taxon>Gammaproteobacteria</taxon>
        <taxon>Legionellales</taxon>
        <taxon>Legionellaceae</taxon>
        <taxon>Legionella</taxon>
    </lineage>
</organism>
<evidence type="ECO:0000313" key="5">
    <source>
        <dbReference type="Proteomes" id="UP000054908"/>
    </source>
</evidence>
<name>A0A0W0VXK3_9GAMM</name>
<dbReference type="InterPro" id="IPR020904">
    <property type="entry name" value="Sc_DH/Rdtase_CS"/>
</dbReference>
<dbReference type="EMBL" id="LNYL01000048">
    <property type="protein sequence ID" value="KTD24869.1"/>
    <property type="molecule type" value="Genomic_DNA"/>
</dbReference>
<comment type="similarity">
    <text evidence="1">Belongs to the short-chain dehydrogenases/reductases (SDR) family.</text>
</comment>
<evidence type="ECO:0000256" key="3">
    <source>
        <dbReference type="SAM" id="MobiDB-lite"/>
    </source>
</evidence>
<gene>
    <name evidence="4" type="ORF">Lmac_2406</name>
</gene>
<dbReference type="InterPro" id="IPR002347">
    <property type="entry name" value="SDR_fam"/>
</dbReference>
<dbReference type="PANTHER" id="PTHR48107:SF16">
    <property type="entry name" value="NADPH-DEPENDENT ALDEHYDE REDUCTASE 1, CHLOROPLASTIC"/>
    <property type="match status" value="1"/>
</dbReference>
<dbReference type="InterPro" id="IPR036291">
    <property type="entry name" value="NAD(P)-bd_dom_sf"/>
</dbReference>
<comment type="caution">
    <text evidence="4">The sequence shown here is derived from an EMBL/GenBank/DDBJ whole genome shotgun (WGS) entry which is preliminary data.</text>
</comment>
<dbReference type="PRINTS" id="PR00081">
    <property type="entry name" value="GDHRDH"/>
</dbReference>
<evidence type="ECO:0000313" key="4">
    <source>
        <dbReference type="EMBL" id="KTD24869.1"/>
    </source>
</evidence>
<feature type="region of interest" description="Disordered" evidence="3">
    <location>
        <begin position="1"/>
        <end position="24"/>
    </location>
</feature>
<dbReference type="NCBIfam" id="NF005214">
    <property type="entry name" value="PRK06701.1"/>
    <property type="match status" value="1"/>
</dbReference>
<protein>
    <submittedName>
        <fullName evidence="4">Acetyoacetyl CoA reductase</fullName>
    </submittedName>
</protein>
<keyword evidence="5" id="KW-1185">Reference proteome</keyword>
<keyword evidence="2" id="KW-0560">Oxidoreductase</keyword>
<dbReference type="AlphaFoldDB" id="A0A0W0VXK3"/>
<dbReference type="Pfam" id="PF13561">
    <property type="entry name" value="adh_short_C2"/>
    <property type="match status" value="1"/>
</dbReference>